<reference evidence="2 3" key="1">
    <citation type="submission" date="2023-11" db="EMBL/GenBank/DDBJ databases">
        <title>Paucibacter sp. nov., isolated from fresh soil in Korea.</title>
        <authorList>
            <person name="Le N.T.T."/>
        </authorList>
    </citation>
    <scope>NUCLEOTIDE SEQUENCE [LARGE SCALE GENOMIC DNA]</scope>
    <source>
        <strain evidence="2 3">R3-3</strain>
    </source>
</reference>
<evidence type="ECO:0000256" key="1">
    <source>
        <dbReference type="ARBA" id="ARBA00022763"/>
    </source>
</evidence>
<dbReference type="PANTHER" id="PTHR35369">
    <property type="entry name" value="BLR3025 PROTEIN-RELATED"/>
    <property type="match status" value="1"/>
</dbReference>
<evidence type="ECO:0000313" key="2">
    <source>
        <dbReference type="EMBL" id="MDY0743057.1"/>
    </source>
</evidence>
<accession>A0ABU5D9V9</accession>
<name>A0ABU5D9V9_9BURK</name>
<protein>
    <submittedName>
        <fullName evidence="2">DNA polymerase Y family protein</fullName>
    </submittedName>
</protein>
<dbReference type="PANTHER" id="PTHR35369:SF2">
    <property type="entry name" value="BLR3025 PROTEIN"/>
    <property type="match status" value="1"/>
</dbReference>
<keyword evidence="3" id="KW-1185">Reference proteome</keyword>
<gene>
    <name evidence="2" type="ORF">SNE35_01000</name>
</gene>
<dbReference type="SUPFAM" id="SSF56672">
    <property type="entry name" value="DNA/RNA polymerases"/>
    <property type="match status" value="1"/>
</dbReference>
<evidence type="ECO:0000313" key="3">
    <source>
        <dbReference type="Proteomes" id="UP001285263"/>
    </source>
</evidence>
<sequence length="441" mass="49206">MHWLALLSRSPSPEDDSEAQAAARQQALAWWALQFSPRVARLEEAVVLEVQGSLRLFGGAARLHERIWRGAKQAGLALAGIAWAPTALGALALARGSICDGLSRPLTPLLDALPLHTLSAVQAHAPMLARLGCRTLGEVRRLPRAASARRFDPALLLALDRAHGHIALAHQWEIAPETFAARLELPQRVEHAPVLLHHVQLLLAQLCAWLAARHAGLRALTLHWQHDAMRARDVDARGSLHWRTAETTRDFGHLSRLLSEHLARTELAAPVDEISLAADEVMPLVEDSLSLLPQSPDQAREPLQQVLERIAVRLGPDNVRVGRLQEDHRPEQMQCWEAWPGTPQPRTPARVADYPQPSWLLDPPLRLESRADQPLYLGALQRVAGPQRVEEGWWQARDDGSNAHVQRDYYVYRSEQAGLLWVFQQRLPADEGAWFLHGVYA</sequence>
<proteinExistence type="predicted"/>
<comment type="caution">
    <text evidence="2">The sequence shown here is derived from an EMBL/GenBank/DDBJ whole genome shotgun (WGS) entry which is preliminary data.</text>
</comment>
<dbReference type="InterPro" id="IPR050356">
    <property type="entry name" value="SulA_CellDiv_inhibitor"/>
</dbReference>
<dbReference type="EMBL" id="JAXCLA010000001">
    <property type="protein sequence ID" value="MDY0743057.1"/>
    <property type="molecule type" value="Genomic_DNA"/>
</dbReference>
<dbReference type="RefSeq" id="WP_320420889.1">
    <property type="nucleotide sequence ID" value="NZ_JAXCLA010000001.1"/>
</dbReference>
<organism evidence="2 3">
    <name type="scientific">Roseateles agri</name>
    <dbReference type="NCBI Taxonomy" id="3098619"/>
    <lineage>
        <taxon>Bacteria</taxon>
        <taxon>Pseudomonadati</taxon>
        <taxon>Pseudomonadota</taxon>
        <taxon>Betaproteobacteria</taxon>
        <taxon>Burkholderiales</taxon>
        <taxon>Sphaerotilaceae</taxon>
        <taxon>Roseateles</taxon>
    </lineage>
</organism>
<keyword evidence="1" id="KW-0227">DNA damage</keyword>
<dbReference type="Proteomes" id="UP001285263">
    <property type="component" value="Unassembled WGS sequence"/>
</dbReference>
<dbReference type="CDD" id="cd03468">
    <property type="entry name" value="PolY_like"/>
    <property type="match status" value="1"/>
</dbReference>
<dbReference type="InterPro" id="IPR043502">
    <property type="entry name" value="DNA/RNA_pol_sf"/>
</dbReference>